<dbReference type="EMBL" id="REGN01002604">
    <property type="protein sequence ID" value="RNA27070.1"/>
    <property type="molecule type" value="Genomic_DNA"/>
</dbReference>
<name>A0A3M7RUG3_BRAPC</name>
<accession>A0A3M7RUG3</accession>
<proteinExistence type="predicted"/>
<organism evidence="1 2">
    <name type="scientific">Brachionus plicatilis</name>
    <name type="common">Marine rotifer</name>
    <name type="synonym">Brachionus muelleri</name>
    <dbReference type="NCBI Taxonomy" id="10195"/>
    <lineage>
        <taxon>Eukaryota</taxon>
        <taxon>Metazoa</taxon>
        <taxon>Spiralia</taxon>
        <taxon>Gnathifera</taxon>
        <taxon>Rotifera</taxon>
        <taxon>Eurotatoria</taxon>
        <taxon>Monogononta</taxon>
        <taxon>Pseudotrocha</taxon>
        <taxon>Ploima</taxon>
        <taxon>Brachionidae</taxon>
        <taxon>Brachionus</taxon>
    </lineage>
</organism>
<gene>
    <name evidence="1" type="ORF">BpHYR1_012383</name>
</gene>
<evidence type="ECO:0000313" key="2">
    <source>
        <dbReference type="Proteomes" id="UP000276133"/>
    </source>
</evidence>
<keyword evidence="2" id="KW-1185">Reference proteome</keyword>
<dbReference type="AlphaFoldDB" id="A0A3M7RUG3"/>
<dbReference type="Proteomes" id="UP000276133">
    <property type="component" value="Unassembled WGS sequence"/>
</dbReference>
<evidence type="ECO:0000313" key="1">
    <source>
        <dbReference type="EMBL" id="RNA27070.1"/>
    </source>
</evidence>
<reference evidence="1 2" key="1">
    <citation type="journal article" date="2018" name="Sci. Rep.">
        <title>Genomic signatures of local adaptation to the degree of environmental predictability in rotifers.</title>
        <authorList>
            <person name="Franch-Gras L."/>
            <person name="Hahn C."/>
            <person name="Garcia-Roger E.M."/>
            <person name="Carmona M.J."/>
            <person name="Serra M."/>
            <person name="Gomez A."/>
        </authorList>
    </citation>
    <scope>NUCLEOTIDE SEQUENCE [LARGE SCALE GENOMIC DNA]</scope>
    <source>
        <strain evidence="1">HYR1</strain>
    </source>
</reference>
<comment type="caution">
    <text evidence="1">The sequence shown here is derived from an EMBL/GenBank/DDBJ whole genome shotgun (WGS) entry which is preliminary data.</text>
</comment>
<protein>
    <submittedName>
        <fullName evidence="1">Uncharacterized protein</fullName>
    </submittedName>
</protein>
<sequence length="79" mass="9412">MQLKISLNFNLCLLAEENFDDCIFIDECMIELDIDTLKQQVPFFLMTFVKWKLFLQIKNNKLLDTELRALFACNETLFL</sequence>